<dbReference type="OrthoDB" id="4857724at2"/>
<evidence type="ECO:0000256" key="1">
    <source>
        <dbReference type="SAM" id="MobiDB-lite"/>
    </source>
</evidence>
<reference evidence="3 4" key="1">
    <citation type="submission" date="2015-12" db="EMBL/GenBank/DDBJ databases">
        <title>Serinicoccus chungangenesis strain CD08_5 genome sequencing and assembly.</title>
        <authorList>
            <person name="Chander A.M."/>
            <person name="Kaur G."/>
            <person name="Nair G.R."/>
            <person name="Dhawan D.K."/>
            <person name="Kochhar R.K."/>
            <person name="Mayilraj S."/>
            <person name="Bhadada S.K."/>
        </authorList>
    </citation>
    <scope>NUCLEOTIDE SEQUENCE [LARGE SCALE GENOMIC DNA]</scope>
    <source>
        <strain evidence="3 4">CD08_5</strain>
    </source>
</reference>
<dbReference type="EMBL" id="LQBL01000028">
    <property type="protein sequence ID" value="KUG53624.1"/>
    <property type="molecule type" value="Genomic_DNA"/>
</dbReference>
<gene>
    <name evidence="3" type="ORF">AVL62_02250</name>
</gene>
<dbReference type="AlphaFoldDB" id="A0A0W8I5T3"/>
<feature type="region of interest" description="Disordered" evidence="1">
    <location>
        <begin position="1"/>
        <end position="26"/>
    </location>
</feature>
<proteinExistence type="predicted"/>
<dbReference type="InterPro" id="IPR003615">
    <property type="entry name" value="HNH_nuc"/>
</dbReference>
<dbReference type="Proteomes" id="UP000054837">
    <property type="component" value="Unassembled WGS sequence"/>
</dbReference>
<accession>A0A0W8I5T3</accession>
<evidence type="ECO:0000259" key="2">
    <source>
        <dbReference type="SMART" id="SM00507"/>
    </source>
</evidence>
<dbReference type="SMART" id="SM00507">
    <property type="entry name" value="HNHc"/>
    <property type="match status" value="1"/>
</dbReference>
<protein>
    <recommendedName>
        <fullName evidence="2">HNH nuclease domain-containing protein</fullName>
    </recommendedName>
</protein>
<evidence type="ECO:0000313" key="3">
    <source>
        <dbReference type="EMBL" id="KUG53624.1"/>
    </source>
</evidence>
<dbReference type="Pfam" id="PF02720">
    <property type="entry name" value="DUF222"/>
    <property type="match status" value="1"/>
</dbReference>
<comment type="caution">
    <text evidence="3">The sequence shown here is derived from an EMBL/GenBank/DDBJ whole genome shotgun (WGS) entry which is preliminary data.</text>
</comment>
<dbReference type="InterPro" id="IPR003870">
    <property type="entry name" value="DUF222"/>
</dbReference>
<organism evidence="3 4">
    <name type="scientific">Serinicoccus chungangensis</name>
    <dbReference type="NCBI Taxonomy" id="767452"/>
    <lineage>
        <taxon>Bacteria</taxon>
        <taxon>Bacillati</taxon>
        <taxon>Actinomycetota</taxon>
        <taxon>Actinomycetes</taxon>
        <taxon>Micrococcales</taxon>
        <taxon>Ornithinimicrobiaceae</taxon>
        <taxon>Serinicoccus</taxon>
    </lineage>
</organism>
<dbReference type="STRING" id="767452.AVL62_02250"/>
<evidence type="ECO:0000313" key="4">
    <source>
        <dbReference type="Proteomes" id="UP000054837"/>
    </source>
</evidence>
<keyword evidence="4" id="KW-1185">Reference proteome</keyword>
<name>A0A0W8I5T3_9MICO</name>
<feature type="domain" description="HNH nuclease" evidence="2">
    <location>
        <begin position="398"/>
        <end position="450"/>
    </location>
</feature>
<dbReference type="CDD" id="cd00085">
    <property type="entry name" value="HNHc"/>
    <property type="match status" value="1"/>
</dbReference>
<sequence length="470" mass="49700">MEYLPGGETGGAGAWSPTASAPAVADEDWGEALDELDALDAADYQALMDEVATVLGEMHGQDRRGLPAEKLEDGLKGAALSLGRASLGPDEVVTVQDEELTGALEAVGRLQTRLGAIGFRLAQQAAARGLHQESGMTLVDWLRVRCPWLSSRDAAQVMSVVTASEAPAVAQIGEAVASGDVPLHRAATVARTMTRLQESLDPEQQESYTRIATAAAGRPEVSDKDLTTVCHRLLEDLLHEKAPGERERAAIALRGVSSRKVAPGLTRFTIDAPDGAAATLSGVLTSQLAAPAPDEATQEPDPRTATQRRFDALLAVVNRGIAHPGAPPSTARATVILTIPFDPERGLPSGPATTADGGYVPPRQASELACSADITPVWMAADGEPLALGRTTRYASSAQWKALVARDRGCSYPGCSALPQWCDSHHVDWWSRGGRTDVDRMTLLCGRHHTVVHQHELSASVDGGTVTWHV</sequence>
<dbReference type="RefSeq" id="WP_058891633.1">
    <property type="nucleotide sequence ID" value="NZ_LQBL01000028.1"/>
</dbReference>